<dbReference type="GO" id="GO:0005739">
    <property type="term" value="C:mitochondrion"/>
    <property type="evidence" value="ECO:0007669"/>
    <property type="project" value="TreeGrafter"/>
</dbReference>
<dbReference type="EMBL" id="ML002597">
    <property type="protein sequence ID" value="RKP36774.1"/>
    <property type="molecule type" value="Genomic_DNA"/>
</dbReference>
<dbReference type="AlphaFoldDB" id="A0A4P9ZT74"/>
<evidence type="ECO:0000313" key="2">
    <source>
        <dbReference type="EMBL" id="RKP36774.1"/>
    </source>
</evidence>
<evidence type="ECO:0008006" key="4">
    <source>
        <dbReference type="Google" id="ProtNLM"/>
    </source>
</evidence>
<evidence type="ECO:0000313" key="3">
    <source>
        <dbReference type="Proteomes" id="UP000268162"/>
    </source>
</evidence>
<dbReference type="InterPro" id="IPR052741">
    <property type="entry name" value="Mitochondrial_HTD2"/>
</dbReference>
<name>A0A4P9ZT74_9FUNG</name>
<keyword evidence="3" id="KW-1185">Reference proteome</keyword>
<reference evidence="3" key="1">
    <citation type="journal article" date="2018" name="Nat. Microbiol.">
        <title>Leveraging single-cell genomics to expand the fungal tree of life.</title>
        <authorList>
            <person name="Ahrendt S.R."/>
            <person name="Quandt C.A."/>
            <person name="Ciobanu D."/>
            <person name="Clum A."/>
            <person name="Salamov A."/>
            <person name="Andreopoulos B."/>
            <person name="Cheng J.F."/>
            <person name="Woyke T."/>
            <person name="Pelin A."/>
            <person name="Henrissat B."/>
            <person name="Reynolds N.K."/>
            <person name="Benny G.L."/>
            <person name="Smith M.E."/>
            <person name="James T.Y."/>
            <person name="Grigoriev I.V."/>
        </authorList>
    </citation>
    <scope>NUCLEOTIDE SEQUENCE [LARGE SCALE GENOMIC DNA]</scope>
    <source>
        <strain evidence="3">RSA 468</strain>
    </source>
</reference>
<dbReference type="InterPro" id="IPR029069">
    <property type="entry name" value="HotDog_dom_sf"/>
</dbReference>
<dbReference type="Proteomes" id="UP000268162">
    <property type="component" value="Unassembled WGS sequence"/>
</dbReference>
<gene>
    <name evidence="2" type="ORF">BJ085DRAFT_14864</name>
</gene>
<feature type="region of interest" description="Disordered" evidence="1">
    <location>
        <begin position="177"/>
        <end position="209"/>
    </location>
</feature>
<sequence length="334" mass="36883">MAPLVSQLGRRVLQAPRGTFRGPAAHYFSEVISPLDAWKAEAKQRRSVVQDTISATPLHLLALTIDPASAPEVRATQAEVPPNWHLIYFPDAFTETELSADGYDATYAPPAPYLNRVWAGGELEWSPTNPLQVGQQAAVTSECSSMDTKHSARLGPLVFVTLLRQIQNDRGWSVTEKRSLAYSQPPEKQSTPPPAAAAKRSGSTITRRADFSRTIDPTEIMLFRYSALTFNSHRIHYDQPYATQVEGHRNCLVHGPLTCTLLLNLARAQFRTAMVPRQFKKFTYRAVSSLFCGEPFTVKGKWTTPAADGTATACELWAENPNGGLAMSGTLEFY</sequence>
<dbReference type="PANTHER" id="PTHR28152">
    <property type="entry name" value="HYDROXYACYL-THIOESTER DEHYDRATASE TYPE 2, MITOCHONDRIAL"/>
    <property type="match status" value="1"/>
</dbReference>
<proteinExistence type="predicted"/>
<dbReference type="SUPFAM" id="SSF54637">
    <property type="entry name" value="Thioesterase/thiol ester dehydrase-isomerase"/>
    <property type="match status" value="1"/>
</dbReference>
<organism evidence="2 3">
    <name type="scientific">Dimargaris cristalligena</name>
    <dbReference type="NCBI Taxonomy" id="215637"/>
    <lineage>
        <taxon>Eukaryota</taxon>
        <taxon>Fungi</taxon>
        <taxon>Fungi incertae sedis</taxon>
        <taxon>Zoopagomycota</taxon>
        <taxon>Kickxellomycotina</taxon>
        <taxon>Dimargaritomycetes</taxon>
        <taxon>Dimargaritales</taxon>
        <taxon>Dimargaritaceae</taxon>
        <taxon>Dimargaris</taxon>
    </lineage>
</organism>
<dbReference type="STRING" id="215637.A0A4P9ZT74"/>
<evidence type="ECO:0000256" key="1">
    <source>
        <dbReference type="SAM" id="MobiDB-lite"/>
    </source>
</evidence>
<dbReference type="PANTHER" id="PTHR28152:SF1">
    <property type="entry name" value="HYDROXYACYL-THIOESTER DEHYDRATASE TYPE 2, MITOCHONDRIAL"/>
    <property type="match status" value="1"/>
</dbReference>
<accession>A0A4P9ZT74</accession>
<dbReference type="Gene3D" id="3.10.129.10">
    <property type="entry name" value="Hotdog Thioesterase"/>
    <property type="match status" value="2"/>
</dbReference>
<dbReference type="GO" id="GO:0019171">
    <property type="term" value="F:(3R)-hydroxyacyl-[acyl-carrier-protein] dehydratase activity"/>
    <property type="evidence" value="ECO:0007669"/>
    <property type="project" value="TreeGrafter"/>
</dbReference>
<protein>
    <recommendedName>
        <fullName evidence="4">HotDog domain-containing protein</fullName>
    </recommendedName>
</protein>